<reference evidence="7" key="2">
    <citation type="submission" date="2025-08" db="UniProtKB">
        <authorList>
            <consortium name="Ensembl"/>
        </authorList>
    </citation>
    <scope>IDENTIFICATION</scope>
    <source>
        <strain evidence="7">Glennie</strain>
    </source>
</reference>
<keyword evidence="3 6" id="KW-1133">Transmembrane helix</keyword>
<feature type="transmembrane region" description="Helical" evidence="6">
    <location>
        <begin position="34"/>
        <end position="56"/>
    </location>
</feature>
<evidence type="ECO:0000313" key="7">
    <source>
        <dbReference type="Ensembl" id="ENSOANP00000042344.1"/>
    </source>
</evidence>
<feature type="transmembrane region" description="Helical" evidence="6">
    <location>
        <begin position="68"/>
        <end position="89"/>
    </location>
</feature>
<evidence type="ECO:0000256" key="3">
    <source>
        <dbReference type="ARBA" id="ARBA00022989"/>
    </source>
</evidence>
<evidence type="ECO:0000256" key="1">
    <source>
        <dbReference type="ARBA" id="ARBA00004141"/>
    </source>
</evidence>
<keyword evidence="2 6" id="KW-0812">Transmembrane</keyword>
<dbReference type="PANTHER" id="PTHR23423">
    <property type="entry name" value="ORGANIC SOLUTE TRANSPORTER-RELATED"/>
    <property type="match status" value="1"/>
</dbReference>
<feature type="compositionally biased region" description="Basic and acidic residues" evidence="5">
    <location>
        <begin position="319"/>
        <end position="334"/>
    </location>
</feature>
<dbReference type="InterPro" id="IPR005178">
    <property type="entry name" value="Ostalpha/TMEM184C"/>
</dbReference>
<evidence type="ECO:0000256" key="2">
    <source>
        <dbReference type="ARBA" id="ARBA00022692"/>
    </source>
</evidence>
<proteinExistence type="predicted"/>
<evidence type="ECO:0000313" key="8">
    <source>
        <dbReference type="Proteomes" id="UP000002279"/>
    </source>
</evidence>
<dbReference type="Ensembl" id="ENSOANT00000062204.1">
    <property type="protein sequence ID" value="ENSOANP00000042344.1"/>
    <property type="gene ID" value="ENSOANG00000046289.1"/>
</dbReference>
<keyword evidence="8" id="KW-1185">Reference proteome</keyword>
<dbReference type="GeneTree" id="ENSGT00940000163831"/>
<gene>
    <name evidence="7" type="primary">LOC100082416</name>
</gene>
<sequence>MEDARNATRESACQARQAPFSGTLLQSLDLKGRYLFATLTLMTLVAYLVFLEEVFYIYRKIPPSKRSIFIWINASSPVIALTSCLGMWIPRATMFTDFAAGAFFAIVIHKFLLMMIKECGGQKMFLRRFQPGRFKISTGPCCCCCFCLPLPHITSGSLFWLKVGTFQLALLQPVLVLLAIVLWTNGTYSLSDLSPRGAAVWLGGLGGVLTVVALWPVGILFHHVRGLLAHKNISPKFALFQVSPTAPGRELGSRPRTPFSSRLPLLAPWPHGPGFRPPGPGIDPEAGGWTPWWWAGWDLPVEVRRERFRSGRSVGPSEARARTLPDNRDDNGVG</sequence>
<evidence type="ECO:0008006" key="9">
    <source>
        <dbReference type="Google" id="ProtNLM"/>
    </source>
</evidence>
<feature type="transmembrane region" description="Helical" evidence="6">
    <location>
        <begin position="134"/>
        <end position="154"/>
    </location>
</feature>
<feature type="transmembrane region" description="Helical" evidence="6">
    <location>
        <begin position="198"/>
        <end position="221"/>
    </location>
</feature>
<dbReference type="Bgee" id="ENSOANG00000046289">
    <property type="expression patterns" value="Expressed in cerebellum and 1 other cell type or tissue"/>
</dbReference>
<comment type="subcellular location">
    <subcellularLocation>
        <location evidence="1">Membrane</location>
        <topology evidence="1">Multi-pass membrane protein</topology>
    </subcellularLocation>
</comment>
<dbReference type="GO" id="GO:0016020">
    <property type="term" value="C:membrane"/>
    <property type="evidence" value="ECO:0000318"/>
    <property type="project" value="GO_Central"/>
</dbReference>
<evidence type="ECO:0000256" key="6">
    <source>
        <dbReference type="SAM" id="Phobius"/>
    </source>
</evidence>
<evidence type="ECO:0000256" key="4">
    <source>
        <dbReference type="ARBA" id="ARBA00023136"/>
    </source>
</evidence>
<dbReference type="GO" id="GO:0022857">
    <property type="term" value="F:transmembrane transporter activity"/>
    <property type="evidence" value="ECO:0000318"/>
    <property type="project" value="GO_Central"/>
</dbReference>
<name>A0A6I8NMF9_ORNAN</name>
<accession>A0A6I8NMF9</accession>
<organism evidence="7 8">
    <name type="scientific">Ornithorhynchus anatinus</name>
    <name type="common">Duckbill platypus</name>
    <dbReference type="NCBI Taxonomy" id="9258"/>
    <lineage>
        <taxon>Eukaryota</taxon>
        <taxon>Metazoa</taxon>
        <taxon>Chordata</taxon>
        <taxon>Craniata</taxon>
        <taxon>Vertebrata</taxon>
        <taxon>Euteleostomi</taxon>
        <taxon>Mammalia</taxon>
        <taxon>Monotremata</taxon>
        <taxon>Ornithorhynchidae</taxon>
        <taxon>Ornithorhynchus</taxon>
    </lineage>
</organism>
<keyword evidence="4 6" id="KW-0472">Membrane</keyword>
<evidence type="ECO:0000256" key="5">
    <source>
        <dbReference type="SAM" id="MobiDB-lite"/>
    </source>
</evidence>
<dbReference type="SMART" id="SM01417">
    <property type="entry name" value="Solute_trans_a"/>
    <property type="match status" value="1"/>
</dbReference>
<dbReference type="AlphaFoldDB" id="A0A6I8NMF9"/>
<feature type="transmembrane region" description="Helical" evidence="6">
    <location>
        <begin position="166"/>
        <end position="186"/>
    </location>
</feature>
<dbReference type="Pfam" id="PF03619">
    <property type="entry name" value="Solute_trans_a"/>
    <property type="match status" value="1"/>
</dbReference>
<reference evidence="7" key="3">
    <citation type="submission" date="2025-09" db="UniProtKB">
        <authorList>
            <consortium name="Ensembl"/>
        </authorList>
    </citation>
    <scope>IDENTIFICATION</scope>
    <source>
        <strain evidence="7">Glennie</strain>
    </source>
</reference>
<dbReference type="InParanoid" id="A0A6I8NMF9"/>
<feature type="transmembrane region" description="Helical" evidence="6">
    <location>
        <begin position="95"/>
        <end position="113"/>
    </location>
</feature>
<protein>
    <recommendedName>
        <fullName evidence="9">Organic solute transporter subunit alpha</fullName>
    </recommendedName>
</protein>
<feature type="region of interest" description="Disordered" evidence="5">
    <location>
        <begin position="308"/>
        <end position="334"/>
    </location>
</feature>
<dbReference type="Proteomes" id="UP000002279">
    <property type="component" value="Chromosome 15"/>
</dbReference>
<reference evidence="7 8" key="1">
    <citation type="journal article" date="2008" name="Nature">
        <title>Genome analysis of the platypus reveals unique signatures of evolution.</title>
        <authorList>
            <person name="Warren W.C."/>
            <person name="Hillier L.W."/>
            <person name="Marshall Graves J.A."/>
            <person name="Birney E."/>
            <person name="Ponting C.P."/>
            <person name="Grutzner F."/>
            <person name="Belov K."/>
            <person name="Miller W."/>
            <person name="Clarke L."/>
            <person name="Chinwalla A.T."/>
            <person name="Yang S.P."/>
            <person name="Heger A."/>
            <person name="Locke D.P."/>
            <person name="Miethke P."/>
            <person name="Waters P.D."/>
            <person name="Veyrunes F."/>
            <person name="Fulton L."/>
            <person name="Fulton B."/>
            <person name="Graves T."/>
            <person name="Wallis J."/>
            <person name="Puente X.S."/>
            <person name="Lopez-Otin C."/>
            <person name="Ordonez G.R."/>
            <person name="Eichler E.E."/>
            <person name="Chen L."/>
            <person name="Cheng Z."/>
            <person name="Deakin J.E."/>
            <person name="Alsop A."/>
            <person name="Thompson K."/>
            <person name="Kirby P."/>
            <person name="Papenfuss A.T."/>
            <person name="Wakefield M.J."/>
            <person name="Olender T."/>
            <person name="Lancet D."/>
            <person name="Huttley G.A."/>
            <person name="Smit A.F."/>
            <person name="Pask A."/>
            <person name="Temple-Smith P."/>
            <person name="Batzer M.A."/>
            <person name="Walker J.A."/>
            <person name="Konkel M.K."/>
            <person name="Harris R.S."/>
            <person name="Whittington C.M."/>
            <person name="Wong E.S."/>
            <person name="Gemmell N.J."/>
            <person name="Buschiazzo E."/>
            <person name="Vargas Jentzsch I.M."/>
            <person name="Merkel A."/>
            <person name="Schmitz J."/>
            <person name="Zemann A."/>
            <person name="Churakov G."/>
            <person name="Kriegs J.O."/>
            <person name="Brosius J."/>
            <person name="Murchison E.P."/>
            <person name="Sachidanandam R."/>
            <person name="Smith C."/>
            <person name="Hannon G.J."/>
            <person name="Tsend-Ayush E."/>
            <person name="McMillan D."/>
            <person name="Attenborough R."/>
            <person name="Rens W."/>
            <person name="Ferguson-Smith M."/>
            <person name="Lefevre C.M."/>
            <person name="Sharp J.A."/>
            <person name="Nicholas K.R."/>
            <person name="Ray D.A."/>
            <person name="Kube M."/>
            <person name="Reinhardt R."/>
            <person name="Pringle T.H."/>
            <person name="Taylor J."/>
            <person name="Jones R.C."/>
            <person name="Nixon B."/>
            <person name="Dacheux J.L."/>
            <person name="Niwa H."/>
            <person name="Sekita Y."/>
            <person name="Huang X."/>
            <person name="Stark A."/>
            <person name="Kheradpour P."/>
            <person name="Kellis M."/>
            <person name="Flicek P."/>
            <person name="Chen Y."/>
            <person name="Webber C."/>
            <person name="Hardison R."/>
            <person name="Nelson J."/>
            <person name="Hallsworth-Pepin K."/>
            <person name="Delehaunty K."/>
            <person name="Markovic C."/>
            <person name="Minx P."/>
            <person name="Feng Y."/>
            <person name="Kremitzki C."/>
            <person name="Mitreva M."/>
            <person name="Glasscock J."/>
            <person name="Wylie T."/>
            <person name="Wohldmann P."/>
            <person name="Thiru P."/>
            <person name="Nhan M.N."/>
            <person name="Pohl C.S."/>
            <person name="Smith S.M."/>
            <person name="Hou S."/>
            <person name="Nefedov M."/>
            <person name="de Jong P.J."/>
            <person name="Renfree M.B."/>
            <person name="Mardis E.R."/>
            <person name="Wilson R.K."/>
        </authorList>
    </citation>
    <scope>NUCLEOTIDE SEQUENCE [LARGE SCALE GENOMIC DNA]</scope>
    <source>
        <strain evidence="7 8">Glennie</strain>
    </source>
</reference>